<name>A0ABW2ES62_9BACI</name>
<keyword evidence="2" id="KW-1185">Reference proteome</keyword>
<dbReference type="EMBL" id="JBHSZV010000055">
    <property type="protein sequence ID" value="MFC7063791.1"/>
    <property type="molecule type" value="Genomic_DNA"/>
</dbReference>
<evidence type="ECO:0000313" key="2">
    <source>
        <dbReference type="Proteomes" id="UP001596410"/>
    </source>
</evidence>
<sequence length="79" mass="9287">MLKYTVDRIEGDIVVLLYRDNEGIKKDASIDLFPKNIKDGDIVEEVNEGNTISYRILKKETELQREKAKDLINKLKRRH</sequence>
<comment type="caution">
    <text evidence="1">The sequence shown here is derived from an EMBL/GenBank/DDBJ whole genome shotgun (WGS) entry which is preliminary data.</text>
</comment>
<dbReference type="RefSeq" id="WP_204706078.1">
    <property type="nucleotide sequence ID" value="NZ_JBHSZV010000055.1"/>
</dbReference>
<gene>
    <name evidence="1" type="ORF">ACFQIC_18490</name>
</gene>
<proteinExistence type="predicted"/>
<reference evidence="2" key="1">
    <citation type="journal article" date="2019" name="Int. J. Syst. Evol. Microbiol.">
        <title>The Global Catalogue of Microorganisms (GCM) 10K type strain sequencing project: providing services to taxonomists for standard genome sequencing and annotation.</title>
        <authorList>
            <consortium name="The Broad Institute Genomics Platform"/>
            <consortium name="The Broad Institute Genome Sequencing Center for Infectious Disease"/>
            <person name="Wu L."/>
            <person name="Ma J."/>
        </authorList>
    </citation>
    <scope>NUCLEOTIDE SEQUENCE [LARGE SCALE GENOMIC DNA]</scope>
    <source>
        <strain evidence="2">CGMCC 4.1621</strain>
    </source>
</reference>
<dbReference type="Pfam" id="PF11213">
    <property type="entry name" value="DUF3006"/>
    <property type="match status" value="1"/>
</dbReference>
<protein>
    <submittedName>
        <fullName evidence="1">DUF3006 domain-containing protein</fullName>
    </submittedName>
</protein>
<dbReference type="InterPro" id="IPR021377">
    <property type="entry name" value="DUF3006"/>
</dbReference>
<organism evidence="1 2">
    <name type="scientific">Halobacillus seohaensis</name>
    <dbReference type="NCBI Taxonomy" id="447421"/>
    <lineage>
        <taxon>Bacteria</taxon>
        <taxon>Bacillati</taxon>
        <taxon>Bacillota</taxon>
        <taxon>Bacilli</taxon>
        <taxon>Bacillales</taxon>
        <taxon>Bacillaceae</taxon>
        <taxon>Halobacillus</taxon>
    </lineage>
</organism>
<dbReference type="Proteomes" id="UP001596410">
    <property type="component" value="Unassembled WGS sequence"/>
</dbReference>
<evidence type="ECO:0000313" key="1">
    <source>
        <dbReference type="EMBL" id="MFC7063791.1"/>
    </source>
</evidence>
<accession>A0ABW2ES62</accession>